<dbReference type="InterPro" id="IPR014001">
    <property type="entry name" value="Helicase_ATP-bd"/>
</dbReference>
<keyword evidence="8" id="KW-1185">Reference proteome</keyword>
<dbReference type="PROSITE" id="PS51194">
    <property type="entry name" value="HELICASE_CTER"/>
    <property type="match status" value="1"/>
</dbReference>
<dbReference type="EMBL" id="CM000648">
    <property type="protein sequence ID" value="EED89187.1"/>
    <property type="molecule type" value="Genomic_DNA"/>
</dbReference>
<dbReference type="InterPro" id="IPR049730">
    <property type="entry name" value="SNF2/RAD54-like_C"/>
</dbReference>
<dbReference type="GO" id="GO:0016787">
    <property type="term" value="F:hydrolase activity"/>
    <property type="evidence" value="ECO:0007669"/>
    <property type="project" value="UniProtKB-KW"/>
</dbReference>
<dbReference type="Pfam" id="PF00176">
    <property type="entry name" value="SNF2-rel_dom"/>
    <property type="match status" value="1"/>
</dbReference>
<evidence type="ECO:0000259" key="5">
    <source>
        <dbReference type="PROSITE" id="PS51192"/>
    </source>
</evidence>
<dbReference type="SUPFAM" id="SSF52540">
    <property type="entry name" value="P-loop containing nucleoside triphosphate hydrolases"/>
    <property type="match status" value="2"/>
</dbReference>
<evidence type="ECO:0000256" key="1">
    <source>
        <dbReference type="ARBA" id="ARBA00022741"/>
    </source>
</evidence>
<reference evidence="7 8" key="1">
    <citation type="journal article" date="2004" name="Science">
        <title>The genome of the diatom Thalassiosira pseudonana: ecology, evolution, and metabolism.</title>
        <authorList>
            <person name="Armbrust E.V."/>
            <person name="Berges J.A."/>
            <person name="Bowler C."/>
            <person name="Green B.R."/>
            <person name="Martinez D."/>
            <person name="Putnam N.H."/>
            <person name="Zhou S."/>
            <person name="Allen A.E."/>
            <person name="Apt K.E."/>
            <person name="Bechner M."/>
            <person name="Brzezinski M.A."/>
            <person name="Chaal B.K."/>
            <person name="Chiovitti A."/>
            <person name="Davis A.K."/>
            <person name="Demarest M.S."/>
            <person name="Detter J.C."/>
            <person name="Glavina T."/>
            <person name="Goodstein D."/>
            <person name="Hadi M.Z."/>
            <person name="Hellsten U."/>
            <person name="Hildebrand M."/>
            <person name="Jenkins B.D."/>
            <person name="Jurka J."/>
            <person name="Kapitonov V.V."/>
            <person name="Kroger N."/>
            <person name="Lau W.W."/>
            <person name="Lane T.W."/>
            <person name="Larimer F.W."/>
            <person name="Lippmeier J.C."/>
            <person name="Lucas S."/>
            <person name="Medina M."/>
            <person name="Montsant A."/>
            <person name="Obornik M."/>
            <person name="Parker M.S."/>
            <person name="Palenik B."/>
            <person name="Pazour G.J."/>
            <person name="Richardson P.M."/>
            <person name="Rynearson T.A."/>
            <person name="Saito M.A."/>
            <person name="Schwartz D.C."/>
            <person name="Thamatrakoln K."/>
            <person name="Valentin K."/>
            <person name="Vardi A."/>
            <person name="Wilkerson F.P."/>
            <person name="Rokhsar D.S."/>
        </authorList>
    </citation>
    <scope>NUCLEOTIDE SEQUENCE [LARGE SCALE GENOMIC DNA]</scope>
    <source>
        <strain evidence="7 8">CCMP1335</strain>
    </source>
</reference>
<dbReference type="PaxDb" id="35128-Thaps12846"/>
<feature type="domain" description="Helicase C-terminal" evidence="6">
    <location>
        <begin position="359"/>
        <end position="521"/>
    </location>
</feature>
<keyword evidence="2" id="KW-0378">Hydrolase</keyword>
<dbReference type="Proteomes" id="UP000001449">
    <property type="component" value="Chromosome 13"/>
</dbReference>
<dbReference type="SMART" id="SM00490">
    <property type="entry name" value="HELICc"/>
    <property type="match status" value="1"/>
</dbReference>
<dbReference type="FunCoup" id="B8CBU1">
    <property type="interactions" value="190"/>
</dbReference>
<gene>
    <name evidence="7" type="ORF">THAPSDRAFT_12846</name>
</gene>
<accession>B8CBU1</accession>
<keyword evidence="1" id="KW-0547">Nucleotide-binding</keyword>
<dbReference type="InterPro" id="IPR050496">
    <property type="entry name" value="SNF2_RAD54_helicase_repair"/>
</dbReference>
<dbReference type="InterPro" id="IPR038718">
    <property type="entry name" value="SNF2-like_sf"/>
</dbReference>
<dbReference type="GeneID" id="7447887"/>
<feature type="domain" description="Helicase ATP-binding" evidence="5">
    <location>
        <begin position="26"/>
        <end position="202"/>
    </location>
</feature>
<reference evidence="7 8" key="2">
    <citation type="journal article" date="2008" name="Nature">
        <title>The Phaeodactylum genome reveals the evolutionary history of diatom genomes.</title>
        <authorList>
            <person name="Bowler C."/>
            <person name="Allen A.E."/>
            <person name="Badger J.H."/>
            <person name="Grimwood J."/>
            <person name="Jabbari K."/>
            <person name="Kuo A."/>
            <person name="Maheswari U."/>
            <person name="Martens C."/>
            <person name="Maumus F."/>
            <person name="Otillar R.P."/>
            <person name="Rayko E."/>
            <person name="Salamov A."/>
            <person name="Vandepoele K."/>
            <person name="Beszteri B."/>
            <person name="Gruber A."/>
            <person name="Heijde M."/>
            <person name="Katinka M."/>
            <person name="Mock T."/>
            <person name="Valentin K."/>
            <person name="Verret F."/>
            <person name="Berges J.A."/>
            <person name="Brownlee C."/>
            <person name="Cadoret J.P."/>
            <person name="Chiovitti A."/>
            <person name="Choi C.J."/>
            <person name="Coesel S."/>
            <person name="De Martino A."/>
            <person name="Detter J.C."/>
            <person name="Durkin C."/>
            <person name="Falciatore A."/>
            <person name="Fournet J."/>
            <person name="Haruta M."/>
            <person name="Huysman M.J."/>
            <person name="Jenkins B.D."/>
            <person name="Jiroutova K."/>
            <person name="Jorgensen R.E."/>
            <person name="Joubert Y."/>
            <person name="Kaplan A."/>
            <person name="Kroger N."/>
            <person name="Kroth P.G."/>
            <person name="La Roche J."/>
            <person name="Lindquist E."/>
            <person name="Lommer M."/>
            <person name="Martin-Jezequel V."/>
            <person name="Lopez P.J."/>
            <person name="Lucas S."/>
            <person name="Mangogna M."/>
            <person name="McGinnis K."/>
            <person name="Medlin L.K."/>
            <person name="Montsant A."/>
            <person name="Oudot-Le Secq M.P."/>
            <person name="Napoli C."/>
            <person name="Obornik M."/>
            <person name="Parker M.S."/>
            <person name="Petit J.L."/>
            <person name="Porcel B.M."/>
            <person name="Poulsen N."/>
            <person name="Robison M."/>
            <person name="Rychlewski L."/>
            <person name="Rynearson T.A."/>
            <person name="Schmutz J."/>
            <person name="Shapiro H."/>
            <person name="Siaut M."/>
            <person name="Stanley M."/>
            <person name="Sussman M.R."/>
            <person name="Taylor A.R."/>
            <person name="Vardi A."/>
            <person name="von Dassow P."/>
            <person name="Vyverman W."/>
            <person name="Willis A."/>
            <person name="Wyrwicz L.S."/>
            <person name="Rokhsar D.S."/>
            <person name="Weissenbach J."/>
            <person name="Armbrust E.V."/>
            <person name="Green B.R."/>
            <person name="Van de Peer Y."/>
            <person name="Grigoriev I.V."/>
        </authorList>
    </citation>
    <scope>NUCLEOTIDE SEQUENCE [LARGE SCALE GENOMIC DNA]</scope>
    <source>
        <strain evidence="7 8">CCMP1335</strain>
    </source>
</reference>
<evidence type="ECO:0000256" key="2">
    <source>
        <dbReference type="ARBA" id="ARBA00022801"/>
    </source>
</evidence>
<name>B8CBU1_THAPS</name>
<dbReference type="GO" id="GO:0045003">
    <property type="term" value="P:double-strand break repair via synthesis-dependent strand annealing"/>
    <property type="evidence" value="ECO:0000318"/>
    <property type="project" value="GO_Central"/>
</dbReference>
<keyword evidence="3" id="KW-0347">Helicase</keyword>
<dbReference type="KEGG" id="tps:THAPSDRAFT_12846"/>
<protein>
    <submittedName>
        <fullName evidence="7">Uncharacterized protein</fullName>
    </submittedName>
</protein>
<dbReference type="Gene3D" id="1.20.120.850">
    <property type="entry name" value="SWI2/SNF2 ATPases, N-terminal domain"/>
    <property type="match status" value="1"/>
</dbReference>
<dbReference type="InterPro" id="IPR027417">
    <property type="entry name" value="P-loop_NTPase"/>
</dbReference>
<dbReference type="Gene3D" id="3.40.50.300">
    <property type="entry name" value="P-loop containing nucleotide triphosphate hydrolases"/>
    <property type="match status" value="1"/>
</dbReference>
<proteinExistence type="predicted"/>
<dbReference type="RefSeq" id="XP_002293451.1">
    <property type="nucleotide sequence ID" value="XM_002293415.1"/>
</dbReference>
<dbReference type="CDD" id="cd18004">
    <property type="entry name" value="DEXHc_RAD54"/>
    <property type="match status" value="1"/>
</dbReference>
<dbReference type="PANTHER" id="PTHR45629:SF7">
    <property type="entry name" value="DNA EXCISION REPAIR PROTEIN ERCC-6-RELATED"/>
    <property type="match status" value="1"/>
</dbReference>
<dbReference type="STRING" id="35128.B8CBU1"/>
<dbReference type="GO" id="GO:0005524">
    <property type="term" value="F:ATP binding"/>
    <property type="evidence" value="ECO:0007669"/>
    <property type="project" value="UniProtKB-KW"/>
</dbReference>
<dbReference type="eggNOG" id="KOG0390">
    <property type="taxonomic scope" value="Eukaryota"/>
</dbReference>
<dbReference type="GO" id="GO:0005634">
    <property type="term" value="C:nucleus"/>
    <property type="evidence" value="ECO:0000318"/>
    <property type="project" value="GO_Central"/>
</dbReference>
<keyword evidence="4" id="KW-0067">ATP-binding</keyword>
<feature type="non-terminal residue" evidence="7">
    <location>
        <position position="543"/>
    </location>
</feature>
<dbReference type="InterPro" id="IPR000330">
    <property type="entry name" value="SNF2_N"/>
</dbReference>
<dbReference type="Pfam" id="PF00271">
    <property type="entry name" value="Helicase_C"/>
    <property type="match status" value="1"/>
</dbReference>
<dbReference type="SMART" id="SM00487">
    <property type="entry name" value="DEXDc"/>
    <property type="match status" value="1"/>
</dbReference>
<dbReference type="OMA" id="YTEHERM"/>
<dbReference type="InterPro" id="IPR001650">
    <property type="entry name" value="Helicase_C-like"/>
</dbReference>
<dbReference type="CDD" id="cd18793">
    <property type="entry name" value="SF2_C_SNF"/>
    <property type="match status" value="1"/>
</dbReference>
<dbReference type="HOGENOM" id="CLU_000315_17_8_1"/>
<dbReference type="PANTHER" id="PTHR45629">
    <property type="entry name" value="SNF2/RAD54 FAMILY MEMBER"/>
    <property type="match status" value="1"/>
</dbReference>
<dbReference type="GO" id="GO:0015616">
    <property type="term" value="F:DNA translocase activity"/>
    <property type="evidence" value="ECO:0000318"/>
    <property type="project" value="GO_Central"/>
</dbReference>
<dbReference type="InParanoid" id="B8CBU1"/>
<evidence type="ECO:0000259" key="6">
    <source>
        <dbReference type="PROSITE" id="PS51194"/>
    </source>
</evidence>
<dbReference type="GO" id="GO:0007131">
    <property type="term" value="P:reciprocal meiotic recombination"/>
    <property type="evidence" value="ECO:0000318"/>
    <property type="project" value="GO_Central"/>
</dbReference>
<evidence type="ECO:0000256" key="4">
    <source>
        <dbReference type="ARBA" id="ARBA00022840"/>
    </source>
</evidence>
<evidence type="ECO:0000313" key="8">
    <source>
        <dbReference type="Proteomes" id="UP000001449"/>
    </source>
</evidence>
<dbReference type="GO" id="GO:0004386">
    <property type="term" value="F:helicase activity"/>
    <property type="evidence" value="ECO:0007669"/>
    <property type="project" value="UniProtKB-KW"/>
</dbReference>
<dbReference type="Gene3D" id="3.40.50.10810">
    <property type="entry name" value="Tandem AAA-ATPase domain"/>
    <property type="match status" value="1"/>
</dbReference>
<dbReference type="FunFam" id="3.40.50.300:FF:000332">
    <property type="entry name" value="DNA repair and recombination protein RAD54-like"/>
    <property type="match status" value="1"/>
</dbReference>
<evidence type="ECO:0000313" key="7">
    <source>
        <dbReference type="EMBL" id="EED89187.1"/>
    </source>
</evidence>
<dbReference type="AlphaFoldDB" id="B8CBU1"/>
<organism evidence="7 8">
    <name type="scientific">Thalassiosira pseudonana</name>
    <name type="common">Marine diatom</name>
    <name type="synonym">Cyclotella nana</name>
    <dbReference type="NCBI Taxonomy" id="35128"/>
    <lineage>
        <taxon>Eukaryota</taxon>
        <taxon>Sar</taxon>
        <taxon>Stramenopiles</taxon>
        <taxon>Ochrophyta</taxon>
        <taxon>Bacillariophyta</taxon>
        <taxon>Coscinodiscophyceae</taxon>
        <taxon>Thalassiosirophycidae</taxon>
        <taxon>Thalassiosirales</taxon>
        <taxon>Thalassiosiraceae</taxon>
        <taxon>Thalassiosira</taxon>
    </lineage>
</organism>
<dbReference type="PROSITE" id="PS51192">
    <property type="entry name" value="HELICASE_ATP_BIND_1"/>
    <property type="match status" value="1"/>
</dbReference>
<feature type="non-terminal residue" evidence="7">
    <location>
        <position position="1"/>
    </location>
</feature>
<sequence length="543" mass="61522">VPPVLAKWLRPHQREGVQFMYDCVMGLKDFQGAGCILADDMGLGKTLQSVTLIWTLLQTGITANNIRTCNRIIVVCPCSLVKNWDNEFIKWLGPGVVKTLALAESDRKTVEKNIDCFVKTKMFNVLICSYETLRTHVGRLTKYKDCCDLLVCDEAHRLKNRENQTSMALNSLPVRRRVLLTGTPMQNDLEEFYAMVDFTNPGILGTQEDFRRKMLYPILRGREPDATEKQKTRMMEIQNDMSTTVNEFILRRVNTLNAQHLPPKLVQVVCCNLTEIQSNMYAHLCNSKAMQHVLDGKQVNCLGSIQMLMKLCNHPSLVVNEKSSAAPGADGIAKFMPYEAIRGDRNAPVMPELSGKMFVLFRLMREMRRPGNGNDKIVIVSNYTQTLDLIGRMCRENNWGFCRLDGSISMKKRQKMCDEFNDPSSSLVAFLLSSKAGGCGLNLIGGNRLVLFDPDWNPAVDKQAAARCWRDGQKKRCFTYRFLATGTVEEKIFQRQLSKEGLQSVVDDKDQVNSLSTKDLKNLFKLRSGTPSDTHDKLKCERC</sequence>
<evidence type="ECO:0000256" key="3">
    <source>
        <dbReference type="ARBA" id="ARBA00022806"/>
    </source>
</evidence>